<feature type="compositionally biased region" description="Basic and acidic residues" evidence="2">
    <location>
        <begin position="284"/>
        <end position="299"/>
    </location>
</feature>
<feature type="region of interest" description="Disordered" evidence="2">
    <location>
        <begin position="281"/>
        <end position="339"/>
    </location>
</feature>
<reference evidence="3 4" key="1">
    <citation type="journal article" date="2021" name="BMC Biol.">
        <title>Horizontally acquired antibacterial genes associated with adaptive radiation of ladybird beetles.</title>
        <authorList>
            <person name="Li H.S."/>
            <person name="Tang X.F."/>
            <person name="Huang Y.H."/>
            <person name="Xu Z.Y."/>
            <person name="Chen M.L."/>
            <person name="Du X.Y."/>
            <person name="Qiu B.Y."/>
            <person name="Chen P.T."/>
            <person name="Zhang W."/>
            <person name="Slipinski A."/>
            <person name="Escalona H.E."/>
            <person name="Waterhouse R.M."/>
            <person name="Zwick A."/>
            <person name="Pang H."/>
        </authorList>
    </citation>
    <scope>NUCLEOTIDE SEQUENCE [LARGE SCALE GENOMIC DNA]</scope>
    <source>
        <strain evidence="3">SYSU2018</strain>
    </source>
</reference>
<evidence type="ECO:0008006" key="5">
    <source>
        <dbReference type="Google" id="ProtNLM"/>
    </source>
</evidence>
<keyword evidence="4" id="KW-1185">Reference proteome</keyword>
<evidence type="ECO:0000313" key="3">
    <source>
        <dbReference type="EMBL" id="KAL3280256.1"/>
    </source>
</evidence>
<gene>
    <name evidence="3" type="ORF">HHI36_017751</name>
</gene>
<dbReference type="InterPro" id="IPR038923">
    <property type="entry name" value="Centrobin"/>
</dbReference>
<organism evidence="3 4">
    <name type="scientific">Cryptolaemus montrouzieri</name>
    <dbReference type="NCBI Taxonomy" id="559131"/>
    <lineage>
        <taxon>Eukaryota</taxon>
        <taxon>Metazoa</taxon>
        <taxon>Ecdysozoa</taxon>
        <taxon>Arthropoda</taxon>
        <taxon>Hexapoda</taxon>
        <taxon>Insecta</taxon>
        <taxon>Pterygota</taxon>
        <taxon>Neoptera</taxon>
        <taxon>Endopterygota</taxon>
        <taxon>Coleoptera</taxon>
        <taxon>Polyphaga</taxon>
        <taxon>Cucujiformia</taxon>
        <taxon>Coccinelloidea</taxon>
        <taxon>Coccinellidae</taxon>
        <taxon>Scymninae</taxon>
        <taxon>Scymnini</taxon>
        <taxon>Cryptolaemus</taxon>
    </lineage>
</organism>
<feature type="coiled-coil region" evidence="1">
    <location>
        <begin position="430"/>
        <end position="601"/>
    </location>
</feature>
<feature type="compositionally biased region" description="Basic and acidic residues" evidence="2">
    <location>
        <begin position="317"/>
        <end position="329"/>
    </location>
</feature>
<accession>A0ABD2NPF4</accession>
<feature type="region of interest" description="Disordered" evidence="2">
    <location>
        <begin position="231"/>
        <end position="250"/>
    </location>
</feature>
<keyword evidence="1" id="KW-0175">Coiled coil</keyword>
<dbReference type="AlphaFoldDB" id="A0ABD2NPF4"/>
<feature type="region of interest" description="Disordered" evidence="2">
    <location>
        <begin position="841"/>
        <end position="885"/>
    </location>
</feature>
<dbReference type="Proteomes" id="UP001516400">
    <property type="component" value="Unassembled WGS sequence"/>
</dbReference>
<dbReference type="PANTHER" id="PTHR34439">
    <property type="entry name" value="CENTROBIN"/>
    <property type="match status" value="1"/>
</dbReference>
<name>A0ABD2NPF4_9CUCU</name>
<dbReference type="PANTHER" id="PTHR34439:SF1">
    <property type="entry name" value="CENTROBIN"/>
    <property type="match status" value="1"/>
</dbReference>
<evidence type="ECO:0000256" key="2">
    <source>
        <dbReference type="SAM" id="MobiDB-lite"/>
    </source>
</evidence>
<feature type="compositionally biased region" description="Polar residues" evidence="2">
    <location>
        <begin position="300"/>
        <end position="316"/>
    </location>
</feature>
<evidence type="ECO:0000313" key="4">
    <source>
        <dbReference type="Proteomes" id="UP001516400"/>
    </source>
</evidence>
<protein>
    <recommendedName>
        <fullName evidence="5">Centrobin</fullName>
    </recommendedName>
</protein>
<comment type="caution">
    <text evidence="3">The sequence shown here is derived from an EMBL/GenBank/DDBJ whole genome shotgun (WGS) entry which is preliminary data.</text>
</comment>
<dbReference type="EMBL" id="JABFTP020000124">
    <property type="protein sequence ID" value="KAL3280256.1"/>
    <property type="molecule type" value="Genomic_DNA"/>
</dbReference>
<feature type="region of interest" description="Disordered" evidence="2">
    <location>
        <begin position="899"/>
        <end position="954"/>
    </location>
</feature>
<proteinExistence type="predicted"/>
<feature type="compositionally biased region" description="Basic and acidic residues" evidence="2">
    <location>
        <begin position="857"/>
        <end position="872"/>
    </location>
</feature>
<sequence length="954" mass="110377">MSESDDTDELLLMPTQIEDNHISENFVPYYHIVDKLITQVSKLRSRITSIENSSDVSLGSITNSMDTLLNMRSSDSSNACRRCYSYESLPNHSELPRSSIPQCFSTQSTPQKPRSKLMLKSFPYSPSYDENLKQFKKPLHRSGVPRDKIEESHKYNQIGIHKQPLTEENNIIQEIDNFLSNVKPAAKNGAARSLEFDKFTNEYMEKQSRTLFDVQQILKEMDQQEEKIKNMYEDRTEKSSVVDSEKNEPRNTIEWKKGLETLSLTSSDSSLTDKSTVLYRPVSKKTENTRQTTNDKRLNITESRNNLVSQALGISQQDEKNKKDVDNRPSETSTGDMERTLAENLSSSSHFTRKSVSSPQFDVHSNAKDALLLHKKLLNETQSPEFGTSSSKKLIRPGSDPRLGSVSLVNLWSMGNSEPANNPDKCVQKLQEEKLRRTHCEELIQQLQNKILEQQEKLAVAIQVDEAKDTAIIRFHDAWEKATLKIKQVLKERDQLENDVANMASQNKNLSDECEERIEFHRKETNQALMMAQEHQKKSEILEQKLNDLATENETLKISAIELTKRLSNEEEKNKQLSNILANKEIELNESKNILLHAKKEVAQCQNAVEMCQKDFSTIKIEYDLIQEEIKTERLNVSQLHEQNKALHEELENQKKNEKALMENLKEAQDKVETNKKELRNFYQGQVELLVQTKLKEFQKQLDDAEHKMKDELSKKELEIAKAAAMHIQQINDKYSLEINLLEQKHQEEMQLKQVRTAQLEQKLHELQGKLDRQQDKRTELVKQLQKVMEAQWTEALRIINNGRSPVPQDDSSSTIDQLHSLHSKSYQNVEALLNQGFEVKHKTPHHNGNDVSHFNGHSDKKSNQKRNESLHHRGGKSKSMKPQEDDNLQRYINLLLHKQPGNPVESKEKPNSPRFFTEQPNQDRSIWQHADFKSDFPENDCQMEGNKKKTQWK</sequence>
<evidence type="ECO:0000256" key="1">
    <source>
        <dbReference type="SAM" id="Coils"/>
    </source>
</evidence>
<feature type="coiled-coil region" evidence="1">
    <location>
        <begin position="630"/>
        <end position="791"/>
    </location>
</feature>